<dbReference type="RefSeq" id="WP_160560039.1">
    <property type="nucleotide sequence ID" value="NZ_QZDT01000014.1"/>
</dbReference>
<comment type="caution">
    <text evidence="1">The sequence shown here is derived from an EMBL/GenBank/DDBJ whole genome shotgun (WGS) entry which is preliminary data.</text>
</comment>
<accession>A0A9X5BF94</accession>
<dbReference type="OrthoDB" id="1049518at2"/>
<dbReference type="Proteomes" id="UP001154420">
    <property type="component" value="Unassembled WGS sequence"/>
</dbReference>
<dbReference type="Pfam" id="PF12646">
    <property type="entry name" value="DUF3783"/>
    <property type="match status" value="1"/>
</dbReference>
<gene>
    <name evidence="1" type="ORF">D5281_10200</name>
</gene>
<reference evidence="1" key="1">
    <citation type="submission" date="2018-09" db="EMBL/GenBank/DDBJ databases">
        <title>Murine metabolic-syndrome-specific gut microbial biobank.</title>
        <authorList>
            <person name="Liu C."/>
        </authorList>
    </citation>
    <scope>NUCLEOTIDE SEQUENCE</scope>
    <source>
        <strain evidence="1">D42-62</strain>
    </source>
</reference>
<organism evidence="1 2">
    <name type="scientific">Parablautia muri</name>
    <dbReference type="NCBI Taxonomy" id="2320879"/>
    <lineage>
        <taxon>Bacteria</taxon>
        <taxon>Bacillati</taxon>
        <taxon>Bacillota</taxon>
        <taxon>Clostridia</taxon>
        <taxon>Lachnospirales</taxon>
        <taxon>Lachnospiraceae</taxon>
        <taxon>Parablautia</taxon>
    </lineage>
</organism>
<name>A0A9X5BF94_9FIRM</name>
<keyword evidence="2" id="KW-1185">Reference proteome</keyword>
<proteinExistence type="predicted"/>
<evidence type="ECO:0000313" key="1">
    <source>
        <dbReference type="EMBL" id="NBJ92956.1"/>
    </source>
</evidence>
<dbReference type="InterPro" id="IPR016621">
    <property type="entry name" value="UCP014543"/>
</dbReference>
<dbReference type="EMBL" id="QZDT01000014">
    <property type="protein sequence ID" value="NBJ92956.1"/>
    <property type="molecule type" value="Genomic_DNA"/>
</dbReference>
<protein>
    <submittedName>
        <fullName evidence="1">DUF3783 domain-containing protein</fullName>
    </submittedName>
</protein>
<evidence type="ECO:0000313" key="2">
    <source>
        <dbReference type="Proteomes" id="UP001154420"/>
    </source>
</evidence>
<dbReference type="AlphaFoldDB" id="A0A9X5BF94"/>
<sequence>MKTNMNMTGQEKALLFNFREKSQLQAVQMALFLAQVQCRIVSKQEYGVPLKILAADEKAPFAAYNGPELDGQMMVFVELGEDKLESVLSLLHSNPACGKIPYKAVLTQTNQNWNGIDLLEELRKEHAAMELARGTV</sequence>